<evidence type="ECO:0008006" key="4">
    <source>
        <dbReference type="Google" id="ProtNLM"/>
    </source>
</evidence>
<dbReference type="Gene3D" id="1.25.10.10">
    <property type="entry name" value="Leucine-rich Repeat Variant"/>
    <property type="match status" value="6"/>
</dbReference>
<dbReference type="GO" id="GO:0016491">
    <property type="term" value="F:oxidoreductase activity"/>
    <property type="evidence" value="ECO:0007669"/>
    <property type="project" value="TreeGrafter"/>
</dbReference>
<reference evidence="2 3" key="1">
    <citation type="journal article" date="2017" name="ISME J.">
        <title>Potential for microbial H2 and metal transformations associated with novel bacteria and archaea in deep terrestrial subsurface sediments.</title>
        <authorList>
            <person name="Hernsdorf A.W."/>
            <person name="Amano Y."/>
            <person name="Miyakawa K."/>
            <person name="Ise K."/>
            <person name="Suzuki Y."/>
            <person name="Anantharaman K."/>
            <person name="Probst A."/>
            <person name="Burstein D."/>
            <person name="Thomas B.C."/>
            <person name="Banfield J.F."/>
        </authorList>
    </citation>
    <scope>NUCLEOTIDE SEQUENCE [LARGE SCALE GENOMIC DNA]</scope>
    <source>
        <strain evidence="2">HGW-Wallbacteria-1</strain>
    </source>
</reference>
<dbReference type="SUPFAM" id="SSF48371">
    <property type="entry name" value="ARM repeat"/>
    <property type="match status" value="2"/>
</dbReference>
<comment type="caution">
    <text evidence="2">The sequence shown here is derived from an EMBL/GenBank/DDBJ whole genome shotgun (WGS) entry which is preliminary data.</text>
</comment>
<evidence type="ECO:0000313" key="3">
    <source>
        <dbReference type="Proteomes" id="UP000233256"/>
    </source>
</evidence>
<dbReference type="EMBL" id="PGXC01000004">
    <property type="protein sequence ID" value="PKK90850.1"/>
    <property type="molecule type" value="Genomic_DNA"/>
</dbReference>
<accession>A0A2N1PR89</accession>
<evidence type="ECO:0000256" key="1">
    <source>
        <dbReference type="SAM" id="MobiDB-lite"/>
    </source>
</evidence>
<dbReference type="SMART" id="SM00567">
    <property type="entry name" value="EZ_HEAT"/>
    <property type="match status" value="14"/>
</dbReference>
<protein>
    <recommendedName>
        <fullName evidence="4">HEAT repeat domain-containing protein</fullName>
    </recommendedName>
</protein>
<dbReference type="PANTHER" id="PTHR12697">
    <property type="entry name" value="PBS LYASE HEAT-LIKE PROTEIN"/>
    <property type="match status" value="1"/>
</dbReference>
<dbReference type="Pfam" id="PF13646">
    <property type="entry name" value="HEAT_2"/>
    <property type="match status" value="2"/>
</dbReference>
<dbReference type="InterPro" id="IPR004155">
    <property type="entry name" value="PBS_lyase_HEAT"/>
</dbReference>
<dbReference type="InterPro" id="IPR016024">
    <property type="entry name" value="ARM-type_fold"/>
</dbReference>
<dbReference type="InterPro" id="IPR011989">
    <property type="entry name" value="ARM-like"/>
</dbReference>
<dbReference type="InterPro" id="IPR011990">
    <property type="entry name" value="TPR-like_helical_dom_sf"/>
</dbReference>
<evidence type="ECO:0000313" key="2">
    <source>
        <dbReference type="EMBL" id="PKK90850.1"/>
    </source>
</evidence>
<dbReference type="Gene3D" id="1.25.40.10">
    <property type="entry name" value="Tetratricopeptide repeat domain"/>
    <property type="match status" value="1"/>
</dbReference>
<feature type="compositionally biased region" description="Basic and acidic residues" evidence="1">
    <location>
        <begin position="898"/>
        <end position="921"/>
    </location>
</feature>
<gene>
    <name evidence="2" type="ORF">CVV64_08190</name>
</gene>
<dbReference type="Proteomes" id="UP000233256">
    <property type="component" value="Unassembled WGS sequence"/>
</dbReference>
<dbReference type="SUPFAM" id="SSF48452">
    <property type="entry name" value="TPR-like"/>
    <property type="match status" value="1"/>
</dbReference>
<feature type="compositionally biased region" description="Basic and acidic residues" evidence="1">
    <location>
        <begin position="1025"/>
        <end position="1039"/>
    </location>
</feature>
<dbReference type="PANTHER" id="PTHR12697:SF38">
    <property type="entry name" value="PBS LYASE HEAT DOMAIN PROTEIN REPEAT-CONTAINING PROTEIN"/>
    <property type="match status" value="1"/>
</dbReference>
<feature type="region of interest" description="Disordered" evidence="1">
    <location>
        <begin position="1004"/>
        <end position="1039"/>
    </location>
</feature>
<proteinExistence type="predicted"/>
<name>A0A2N1PR89_9BACT</name>
<feature type="region of interest" description="Disordered" evidence="1">
    <location>
        <begin position="892"/>
        <end position="940"/>
    </location>
</feature>
<sequence>MTMERPAVGSFDSFLVDLRSPVEEIRLGAVIELIRNGDLRAIPSLRELASSDSSVKVRYYAKKGLQLISRSQSSDSDSPENIDYSSLSTEKSLACLNSAFEGGDVEERIRVLQGLIKSGRREIAPRILQLLNSESDPFVCSKLLIGLGILGDSTHLSAIRRFLENQDFRIRANAIEALGSIGGSEVCEILLGLLDDQDNRVKANAVRELRRFSLDIVEESLTHMVESQGEWMRDSAASALSEIGSDRFLPLMVRLLHDPSEGVRNKARTGIAGLASRNVALAQTILHDLSEGEADSATAVDGSESEGISVDSVKDGIKELTRALKNSDFQVRLQAVYSIMASGNSEYVDTIFGLLGNESDRYVRAAMVNALSKLEKSSRIRGLLLDILDDENSRVRANVVEALGQYSGDSQVEERLRNCLVDSNNRVRGNAILALRNMGRDFGDALLEMARSTNPFHQRSAVYVILEIEDEKYVGLLEELSGSSDSKVRTRAVSAIEILRDHGSPVAAACLERIHGQPGSGENIEEEFSGGDAVSSSVSADTVEIERLVFNLSSGEPDIRVESLRILAEIGDARSIEAVNASLSDVDAGVRKSARDALNSIKRREEYNSHIRKISGGGEEEISPEQYIILLNDSNRDIRLSAVMSLRMADDSILPQLEFRLKVEDDPYVISALVSTIGMLGGEQQVPLIGRFLGHSDPRVRANAVEGLCFTGSFSAAGHIIRSLSDPHPRVQDNCRSSLRHFDESEIFRALEVFCEEGIDLHFERLLQLGIQSEPPLGTKILLWILCNSEESENQGKILNLLIHSNITGTELSRCGFSACVLDGKAHELINMMLSNSGNEKVLYLTRAGSLLDKFLASELNEQAADNLTPFSETDSSPTSGAVLNTHSSHVESAMGKGAEHAGKKAVRSVHEQIAKSRDVQSGKAVSDGSGRGSDSRMDKMDRILGKISAELSDGDEETRKAAVFRLSKIDDSRAMALLEKVEQEDSSNLVRYFARRFTKTSNVRRSRVKSDPEGDNSSRSGQKMSDERGTGKNIPEKKVTPRSYGKWAAILLLIIGTVFLSFYFHEKGFESIHKFGEFLKNPSSGKPVSENSIDDIVTETESVNSKGTERPVQSALEQHLLKRVTVCIDQFVQPSEQASAEYAGGRTKWGDVFEKGGRWAKAFTEYSKAFLNNQTSMDLGLRFLRVAARCDKIDQFRETVSSSQSPWKKYYMALSLGDSVEGMKVLSEIGSVNPQARLSIALAQLKNGDFRNSVENLVSLAGSMQSPDILLPLAAALTGAGAIDQAIMALERISLMYPWMADPLHCRALLSMEKNSSDTFGFFRDSLSKNDRDPSLLLDASLAASMAGQSDEAARYIIRAWREASGSPALGRLASPELLKSGEGIFALQAFYSSGNSETMSARDRMMERYIPLTIRKKAMEVLSRAMRANPENGPFRHCLEMEYFTPFWISIEK</sequence>
<organism evidence="2 3">
    <name type="scientific">Candidatus Wallbacteria bacterium HGW-Wallbacteria-1</name>
    <dbReference type="NCBI Taxonomy" id="2013854"/>
    <lineage>
        <taxon>Bacteria</taxon>
        <taxon>Candidatus Walliibacteriota</taxon>
    </lineage>
</organism>